<keyword evidence="3" id="KW-0804">Transcription</keyword>
<feature type="domain" description="HTH gntR-type" evidence="5">
    <location>
        <begin position="1"/>
        <end position="73"/>
    </location>
</feature>
<name>A0ABP4ZAQ3_9MICO</name>
<evidence type="ECO:0000313" key="7">
    <source>
        <dbReference type="Proteomes" id="UP001501094"/>
    </source>
</evidence>
<dbReference type="PROSITE" id="PS50949">
    <property type="entry name" value="HTH_GNTR"/>
    <property type="match status" value="1"/>
</dbReference>
<dbReference type="Pfam" id="PF07729">
    <property type="entry name" value="FCD"/>
    <property type="match status" value="1"/>
</dbReference>
<dbReference type="Pfam" id="PF00392">
    <property type="entry name" value="GntR"/>
    <property type="match status" value="1"/>
</dbReference>
<proteinExistence type="predicted"/>
<evidence type="ECO:0000313" key="6">
    <source>
        <dbReference type="EMBL" id="GAA1849081.1"/>
    </source>
</evidence>
<keyword evidence="7" id="KW-1185">Reference proteome</keyword>
<reference evidence="7" key="1">
    <citation type="journal article" date="2019" name="Int. J. Syst. Evol. Microbiol.">
        <title>The Global Catalogue of Microorganisms (GCM) 10K type strain sequencing project: providing services to taxonomists for standard genome sequencing and annotation.</title>
        <authorList>
            <consortium name="The Broad Institute Genomics Platform"/>
            <consortium name="The Broad Institute Genome Sequencing Center for Infectious Disease"/>
            <person name="Wu L."/>
            <person name="Ma J."/>
        </authorList>
    </citation>
    <scope>NUCLEOTIDE SEQUENCE [LARGE SCALE GENOMIC DNA]</scope>
    <source>
        <strain evidence="7">JCM 14326</strain>
    </source>
</reference>
<dbReference type="InterPro" id="IPR008920">
    <property type="entry name" value="TF_FadR/GntR_C"/>
</dbReference>
<feature type="compositionally biased region" description="Low complexity" evidence="4">
    <location>
        <begin position="238"/>
        <end position="251"/>
    </location>
</feature>
<accession>A0ABP4ZAQ3</accession>
<dbReference type="SUPFAM" id="SSF48008">
    <property type="entry name" value="GntR ligand-binding domain-like"/>
    <property type="match status" value="1"/>
</dbReference>
<dbReference type="InterPro" id="IPR000524">
    <property type="entry name" value="Tscrpt_reg_HTH_GntR"/>
</dbReference>
<dbReference type="InterPro" id="IPR011711">
    <property type="entry name" value="GntR_C"/>
</dbReference>
<keyword evidence="1" id="KW-0805">Transcription regulation</keyword>
<evidence type="ECO:0000256" key="2">
    <source>
        <dbReference type="ARBA" id="ARBA00023125"/>
    </source>
</evidence>
<dbReference type="RefSeq" id="WP_344098764.1">
    <property type="nucleotide sequence ID" value="NZ_BAAANL010000001.1"/>
</dbReference>
<dbReference type="Proteomes" id="UP001501094">
    <property type="component" value="Unassembled WGS sequence"/>
</dbReference>
<dbReference type="PANTHER" id="PTHR43537">
    <property type="entry name" value="TRANSCRIPTIONAL REGULATOR, GNTR FAMILY"/>
    <property type="match status" value="1"/>
</dbReference>
<organism evidence="6 7">
    <name type="scientific">Myceligenerans crystallogenes</name>
    <dbReference type="NCBI Taxonomy" id="316335"/>
    <lineage>
        <taxon>Bacteria</taxon>
        <taxon>Bacillati</taxon>
        <taxon>Actinomycetota</taxon>
        <taxon>Actinomycetes</taxon>
        <taxon>Micrococcales</taxon>
        <taxon>Promicromonosporaceae</taxon>
        <taxon>Myceligenerans</taxon>
    </lineage>
</organism>
<dbReference type="PANTHER" id="PTHR43537:SF24">
    <property type="entry name" value="GLUCONATE OPERON TRANSCRIPTIONAL REPRESSOR"/>
    <property type="match status" value="1"/>
</dbReference>
<protein>
    <submittedName>
        <fullName evidence="6">FCD domain-containing protein</fullName>
    </submittedName>
</protein>
<dbReference type="CDD" id="cd07377">
    <property type="entry name" value="WHTH_GntR"/>
    <property type="match status" value="1"/>
</dbReference>
<sequence>MRTHERVLAQIEADLGAGRWGLGERLPGERVLAEELGVSRPSVREAIRILEAAGILRTAVGSGPTAGAVVIDRPAAGLGMAVRLHVASGTLPLKDVVATRVLLETWMMRAAADRFRAGELGDEALKRARELVDAMEEPGLGPDEFVARDQEFHLEFARIAGNQVVEAFMLGLRGAVQRYVAEGVSRMPRWTTTSARLGSEHTGLLEAVSVGDGVTAARLVREHIEEFYVETGLARDPAAAVSGPGPAAAVSDTGPAAPGREPGEL</sequence>
<evidence type="ECO:0000256" key="4">
    <source>
        <dbReference type="SAM" id="MobiDB-lite"/>
    </source>
</evidence>
<dbReference type="SUPFAM" id="SSF46785">
    <property type="entry name" value="Winged helix' DNA-binding domain"/>
    <property type="match status" value="1"/>
</dbReference>
<dbReference type="SMART" id="SM00345">
    <property type="entry name" value="HTH_GNTR"/>
    <property type="match status" value="1"/>
</dbReference>
<comment type="caution">
    <text evidence="6">The sequence shown here is derived from an EMBL/GenBank/DDBJ whole genome shotgun (WGS) entry which is preliminary data.</text>
</comment>
<dbReference type="SMART" id="SM00895">
    <property type="entry name" value="FCD"/>
    <property type="match status" value="1"/>
</dbReference>
<dbReference type="EMBL" id="BAAANL010000001">
    <property type="protein sequence ID" value="GAA1849081.1"/>
    <property type="molecule type" value="Genomic_DNA"/>
</dbReference>
<keyword evidence="2" id="KW-0238">DNA-binding</keyword>
<dbReference type="Gene3D" id="1.10.10.10">
    <property type="entry name" value="Winged helix-like DNA-binding domain superfamily/Winged helix DNA-binding domain"/>
    <property type="match status" value="1"/>
</dbReference>
<gene>
    <name evidence="6" type="ORF">GCM10009751_01600</name>
</gene>
<feature type="region of interest" description="Disordered" evidence="4">
    <location>
        <begin position="238"/>
        <end position="265"/>
    </location>
</feature>
<evidence type="ECO:0000256" key="1">
    <source>
        <dbReference type="ARBA" id="ARBA00023015"/>
    </source>
</evidence>
<evidence type="ECO:0000259" key="5">
    <source>
        <dbReference type="PROSITE" id="PS50949"/>
    </source>
</evidence>
<dbReference type="InterPro" id="IPR036388">
    <property type="entry name" value="WH-like_DNA-bd_sf"/>
</dbReference>
<dbReference type="InterPro" id="IPR036390">
    <property type="entry name" value="WH_DNA-bd_sf"/>
</dbReference>
<evidence type="ECO:0000256" key="3">
    <source>
        <dbReference type="ARBA" id="ARBA00023163"/>
    </source>
</evidence>
<dbReference type="Gene3D" id="1.20.120.530">
    <property type="entry name" value="GntR ligand-binding domain-like"/>
    <property type="match status" value="1"/>
</dbReference>
<dbReference type="PRINTS" id="PR00035">
    <property type="entry name" value="HTHGNTR"/>
</dbReference>